<evidence type="ECO:0000313" key="1">
    <source>
        <dbReference type="EMBL" id="EPR35733.1"/>
    </source>
</evidence>
<dbReference type="EMBL" id="ATHI01000002">
    <property type="protein sequence ID" value="EPR35733.1"/>
    <property type="molecule type" value="Genomic_DNA"/>
</dbReference>
<sequence length="97" mass="11440">MFETIDDITVNYEEDGRQTVEELDKVVLSKGQWTTILFRFRQYDPKLDDFGPDRYAIRRYRKIGGSYKQQSKFIISSPKQARMIVDALNGWLAQIDD</sequence>
<dbReference type="STRING" id="1121439.dsat_1837"/>
<dbReference type="RefSeq" id="WP_020885723.1">
    <property type="nucleotide sequence ID" value="NZ_ATHI01000002.1"/>
</dbReference>
<comment type="caution">
    <text evidence="1">The sequence shown here is derived from an EMBL/GenBank/DDBJ whole genome shotgun (WGS) entry which is preliminary data.</text>
</comment>
<dbReference type="PATRIC" id="fig|1121439.3.peg.222"/>
<keyword evidence="2" id="KW-1185">Reference proteome</keyword>
<organism evidence="1 2">
    <name type="scientific">Alkalidesulfovibrio alkalitolerans DSM 16529</name>
    <dbReference type="NCBI Taxonomy" id="1121439"/>
    <lineage>
        <taxon>Bacteria</taxon>
        <taxon>Pseudomonadati</taxon>
        <taxon>Thermodesulfobacteriota</taxon>
        <taxon>Desulfovibrionia</taxon>
        <taxon>Desulfovibrionales</taxon>
        <taxon>Desulfovibrionaceae</taxon>
        <taxon>Alkalidesulfovibrio</taxon>
    </lineage>
</organism>
<dbReference type="eggNOG" id="ENOG5032S1K">
    <property type="taxonomic scope" value="Bacteria"/>
</dbReference>
<name>S7UTT5_9BACT</name>
<dbReference type="AlphaFoldDB" id="S7UTT5"/>
<protein>
    <submittedName>
        <fullName evidence="1">Uncharacterized protein</fullName>
    </submittedName>
</protein>
<proteinExistence type="predicted"/>
<accession>S7UTT5</accession>
<gene>
    <name evidence="1" type="ORF">dsat_1837</name>
</gene>
<dbReference type="OrthoDB" id="9802707at2"/>
<evidence type="ECO:0000313" key="2">
    <source>
        <dbReference type="Proteomes" id="UP000014975"/>
    </source>
</evidence>
<reference evidence="1 2" key="1">
    <citation type="journal article" date="2013" name="Genome Announc.">
        <title>Draft genome sequences for three mercury-methylating, sulfate-reducing bacteria.</title>
        <authorList>
            <person name="Brown S.D."/>
            <person name="Hurt R.A.Jr."/>
            <person name="Gilmour C.C."/>
            <person name="Elias D.A."/>
        </authorList>
    </citation>
    <scope>NUCLEOTIDE SEQUENCE [LARGE SCALE GENOMIC DNA]</scope>
    <source>
        <strain evidence="1 2">DSM 16529</strain>
    </source>
</reference>
<dbReference type="Proteomes" id="UP000014975">
    <property type="component" value="Unassembled WGS sequence"/>
</dbReference>